<name>A0A0F9NAA6_9ZZZZ</name>
<evidence type="ECO:0000313" key="1">
    <source>
        <dbReference type="EMBL" id="KKN16485.1"/>
    </source>
</evidence>
<reference evidence="1" key="1">
    <citation type="journal article" date="2015" name="Nature">
        <title>Complex archaea that bridge the gap between prokaryotes and eukaryotes.</title>
        <authorList>
            <person name="Spang A."/>
            <person name="Saw J.H."/>
            <person name="Jorgensen S.L."/>
            <person name="Zaremba-Niedzwiedzka K."/>
            <person name="Martijn J."/>
            <person name="Lind A.E."/>
            <person name="van Eijk R."/>
            <person name="Schleper C."/>
            <person name="Guy L."/>
            <person name="Ettema T.J."/>
        </authorList>
    </citation>
    <scope>NUCLEOTIDE SEQUENCE</scope>
</reference>
<comment type="caution">
    <text evidence="1">The sequence shown here is derived from an EMBL/GenBank/DDBJ whole genome shotgun (WGS) entry which is preliminary data.</text>
</comment>
<sequence length="98" mass="11608">MRKLRLHYSTTFEFSQDFWCGQIKAFASIINEGIKKLLEINSQTEEDPLEEISPGTFKLELFIKIKDIINEENVTEFTELIEKIKMINNKAKELYDIY</sequence>
<proteinExistence type="predicted"/>
<gene>
    <name evidence="1" type="ORF">LCGC14_0975400</name>
</gene>
<organism evidence="1">
    <name type="scientific">marine sediment metagenome</name>
    <dbReference type="NCBI Taxonomy" id="412755"/>
    <lineage>
        <taxon>unclassified sequences</taxon>
        <taxon>metagenomes</taxon>
        <taxon>ecological metagenomes</taxon>
    </lineage>
</organism>
<accession>A0A0F9NAA6</accession>
<dbReference type="EMBL" id="LAZR01003610">
    <property type="protein sequence ID" value="KKN16485.1"/>
    <property type="molecule type" value="Genomic_DNA"/>
</dbReference>
<dbReference type="AlphaFoldDB" id="A0A0F9NAA6"/>
<protein>
    <submittedName>
        <fullName evidence="1">Uncharacterized protein</fullName>
    </submittedName>
</protein>